<evidence type="ECO:0000313" key="1">
    <source>
        <dbReference type="EMBL" id="KAI3715242.1"/>
    </source>
</evidence>
<evidence type="ECO:0000313" key="2">
    <source>
        <dbReference type="Proteomes" id="UP001055879"/>
    </source>
</evidence>
<name>A0ACB9AZG6_ARCLA</name>
<reference evidence="1 2" key="2">
    <citation type="journal article" date="2022" name="Mol. Ecol. Resour.">
        <title>The genomes of chicory, endive, great burdock and yacon provide insights into Asteraceae paleo-polyploidization history and plant inulin production.</title>
        <authorList>
            <person name="Fan W."/>
            <person name="Wang S."/>
            <person name="Wang H."/>
            <person name="Wang A."/>
            <person name="Jiang F."/>
            <person name="Liu H."/>
            <person name="Zhao H."/>
            <person name="Xu D."/>
            <person name="Zhang Y."/>
        </authorList>
    </citation>
    <scope>NUCLEOTIDE SEQUENCE [LARGE SCALE GENOMIC DNA]</scope>
    <source>
        <strain evidence="2">cv. Niubang</strain>
    </source>
</reference>
<protein>
    <submittedName>
        <fullName evidence="1">Uncharacterized protein</fullName>
    </submittedName>
</protein>
<comment type="caution">
    <text evidence="1">The sequence shown here is derived from an EMBL/GenBank/DDBJ whole genome shotgun (WGS) entry which is preliminary data.</text>
</comment>
<reference evidence="2" key="1">
    <citation type="journal article" date="2022" name="Mol. Ecol. Resour.">
        <title>The genomes of chicory, endive, great burdock and yacon provide insights into Asteraceae palaeo-polyploidization history and plant inulin production.</title>
        <authorList>
            <person name="Fan W."/>
            <person name="Wang S."/>
            <person name="Wang H."/>
            <person name="Wang A."/>
            <person name="Jiang F."/>
            <person name="Liu H."/>
            <person name="Zhao H."/>
            <person name="Xu D."/>
            <person name="Zhang Y."/>
        </authorList>
    </citation>
    <scope>NUCLEOTIDE SEQUENCE [LARGE SCALE GENOMIC DNA]</scope>
    <source>
        <strain evidence="2">cv. Niubang</strain>
    </source>
</reference>
<organism evidence="1 2">
    <name type="scientific">Arctium lappa</name>
    <name type="common">Greater burdock</name>
    <name type="synonym">Lappa major</name>
    <dbReference type="NCBI Taxonomy" id="4217"/>
    <lineage>
        <taxon>Eukaryota</taxon>
        <taxon>Viridiplantae</taxon>
        <taxon>Streptophyta</taxon>
        <taxon>Embryophyta</taxon>
        <taxon>Tracheophyta</taxon>
        <taxon>Spermatophyta</taxon>
        <taxon>Magnoliopsida</taxon>
        <taxon>eudicotyledons</taxon>
        <taxon>Gunneridae</taxon>
        <taxon>Pentapetalae</taxon>
        <taxon>asterids</taxon>
        <taxon>campanulids</taxon>
        <taxon>Asterales</taxon>
        <taxon>Asteraceae</taxon>
        <taxon>Carduoideae</taxon>
        <taxon>Cardueae</taxon>
        <taxon>Arctiinae</taxon>
        <taxon>Arctium</taxon>
    </lineage>
</organism>
<dbReference type="Proteomes" id="UP001055879">
    <property type="component" value="Linkage Group LG07"/>
</dbReference>
<accession>A0ACB9AZG6</accession>
<sequence length="658" mass="76282">MGSQSKPPVFCVGEYAQWKRRMVRFLNNKNRDYMKSIIDGPVVPVVNVPEHGITYTSLEIPDRHMPKPYQYFSEKEKELHKIDEEALIYLTMSIPNDIYNRVDSRESAEAMWDELERQFNVILNDLRRNGMNKPVSEINYKIIKNLNLEWKTYAINIQMTKNMAQEDVNDVFTTLSQHEAEVKALKDEKKIVKDSLALLFERKKGSSSKSVYSSKYKSKKSKAFLKELCQSSSELSSDKTELHYNDDIQRFVENLALITKQFQKSFGKKRYSKSKYEGSRKDKSEKYKPRFEKKEGKREEKREEKNEEKTEPKFGRCYNCGKHGQFLKDGKFKRVKNSGYYAKKSLLAKNQEEGKELMAEEENWFFQSSDDESAHFTQVCLMAKINENAETSSEHSDGDSVVSTSFENSELVESLMAQIQNMEKEFENLKGKLSNERISMMSFRDENTLFKVVVEDKESEKDGLKKEREVLKAKIVELERNLVNLNSEKGEFKIKFEACFHERNEAYCKIKQLEDLNLKRGQTEQTFNLLTNKLQYVWFYNAKMGLGFEENDVLKRAPENLYNFDKLGSKSKKILDIHDTFDKAETPKSNISSKGKEVIDDCVSLIQFGMVNTRGRPRTCVDGLEATASTADQPQGVEVVVRPPVQQGLGGGHRSFRE</sequence>
<dbReference type="EMBL" id="CM042053">
    <property type="protein sequence ID" value="KAI3715242.1"/>
    <property type="molecule type" value="Genomic_DNA"/>
</dbReference>
<keyword evidence="2" id="KW-1185">Reference proteome</keyword>
<proteinExistence type="predicted"/>
<gene>
    <name evidence="1" type="ORF">L6452_22215</name>
</gene>